<dbReference type="Proteomes" id="UP000048926">
    <property type="component" value="Unassembled WGS sequence"/>
</dbReference>
<dbReference type="EMBL" id="CXST01000005">
    <property type="protein sequence ID" value="CTQ47116.1"/>
    <property type="molecule type" value="Genomic_DNA"/>
</dbReference>
<name>A0A0M6YAJ6_9HYPH</name>
<dbReference type="PANTHER" id="PTHR33979">
    <property type="entry name" value="OS02G0221600 PROTEIN"/>
    <property type="match status" value="1"/>
</dbReference>
<organism evidence="2 3">
    <name type="scientific">Roseibium aggregatum</name>
    <dbReference type="NCBI Taxonomy" id="187304"/>
    <lineage>
        <taxon>Bacteria</taxon>
        <taxon>Pseudomonadati</taxon>
        <taxon>Pseudomonadota</taxon>
        <taxon>Alphaproteobacteria</taxon>
        <taxon>Hyphomicrobiales</taxon>
        <taxon>Stappiaceae</taxon>
        <taxon>Roseibium</taxon>
    </lineage>
</organism>
<dbReference type="PANTHER" id="PTHR33979:SF2">
    <property type="entry name" value="PEPTIDASE M50B-LIKE-DOMAIN-CONTAINING PROTEIN"/>
    <property type="match status" value="1"/>
</dbReference>
<evidence type="ECO:0008006" key="4">
    <source>
        <dbReference type="Google" id="ProtNLM"/>
    </source>
</evidence>
<accession>A0A0M6YAJ6</accession>
<keyword evidence="1" id="KW-0812">Transmembrane</keyword>
<protein>
    <recommendedName>
        <fullName evidence="4">Peptidase M50B-like protein</fullName>
    </recommendedName>
</protein>
<gene>
    <name evidence="2" type="ORF">LAL4801_05577</name>
</gene>
<dbReference type="AlphaFoldDB" id="A0A0M6YAJ6"/>
<feature type="transmembrane region" description="Helical" evidence="1">
    <location>
        <begin position="12"/>
        <end position="36"/>
    </location>
</feature>
<evidence type="ECO:0000313" key="3">
    <source>
        <dbReference type="Proteomes" id="UP000048926"/>
    </source>
</evidence>
<feature type="transmembrane region" description="Helical" evidence="1">
    <location>
        <begin position="102"/>
        <end position="118"/>
    </location>
</feature>
<feature type="transmembrane region" description="Helical" evidence="1">
    <location>
        <begin position="124"/>
        <end position="142"/>
    </location>
</feature>
<dbReference type="STRING" id="187304.B0E33_16280"/>
<dbReference type="Pfam" id="PF13398">
    <property type="entry name" value="Peptidase_M50B"/>
    <property type="match status" value="1"/>
</dbReference>
<keyword evidence="1" id="KW-1133">Transmembrane helix</keyword>
<keyword evidence="1" id="KW-0472">Membrane</keyword>
<proteinExistence type="predicted"/>
<evidence type="ECO:0000313" key="2">
    <source>
        <dbReference type="EMBL" id="CTQ47116.1"/>
    </source>
</evidence>
<dbReference type="InterPro" id="IPR049500">
    <property type="entry name" value="Peptidase_M50B-like"/>
</dbReference>
<reference evidence="3" key="1">
    <citation type="submission" date="2015-07" db="EMBL/GenBank/DDBJ databases">
        <authorList>
            <person name="Rodrigo-Torres Lidia"/>
            <person name="Arahal R.David."/>
        </authorList>
    </citation>
    <scope>NUCLEOTIDE SEQUENCE [LARGE SCALE GENOMIC DNA]</scope>
    <source>
        <strain evidence="3">CECT 4801</strain>
    </source>
</reference>
<feature type="transmembrane region" description="Helical" evidence="1">
    <location>
        <begin position="149"/>
        <end position="167"/>
    </location>
</feature>
<feature type="transmembrane region" description="Helical" evidence="1">
    <location>
        <begin position="187"/>
        <end position="210"/>
    </location>
</feature>
<evidence type="ECO:0000256" key="1">
    <source>
        <dbReference type="SAM" id="Phobius"/>
    </source>
</evidence>
<feature type="transmembrane region" description="Helical" evidence="1">
    <location>
        <begin position="73"/>
        <end position="95"/>
    </location>
</feature>
<dbReference type="OrthoDB" id="5381474at2"/>
<sequence length="229" mass="24909">MQILKGHWQLILITAVMFLFWNTILVVPLKILIVYLHELSHALAAILTGGSVEEISLSPWQGGHAITRGGSRFLTLTAGYLGSLAIGMALLMIALKTNADRIVLGLLGAFTLLVALLYIRDLFALAFCIGTGVAMLAAARFLSVTVNDLILRVIGLTSILYVPFDIFDDTIRRSGARSDAYMLAEEFGGPTIFWGALWLLASLAIIYLCLRHGLGKSSNVDFGKRVQKS</sequence>
<keyword evidence="3" id="KW-1185">Reference proteome</keyword>
<dbReference type="RefSeq" id="WP_055661194.1">
    <property type="nucleotide sequence ID" value="NZ_CXST01000005.1"/>
</dbReference>